<dbReference type="RefSeq" id="WP_154394929.1">
    <property type="nucleotide sequence ID" value="NZ_CP103079.1"/>
</dbReference>
<feature type="transmembrane region" description="Helical" evidence="1">
    <location>
        <begin position="55"/>
        <end position="76"/>
    </location>
</feature>
<reference evidence="2 3" key="1">
    <citation type="journal article" date="2019" name="Nat. Med.">
        <title>A library of human gut bacterial isolates paired with longitudinal multiomics data enables mechanistic microbiome research.</title>
        <authorList>
            <person name="Poyet M."/>
            <person name="Groussin M."/>
            <person name="Gibbons S.M."/>
            <person name="Avila-Pacheco J."/>
            <person name="Jiang X."/>
            <person name="Kearney S.M."/>
            <person name="Perrotta A.R."/>
            <person name="Berdy B."/>
            <person name="Zhao S."/>
            <person name="Lieberman T.D."/>
            <person name="Swanson P.K."/>
            <person name="Smith M."/>
            <person name="Roesemann S."/>
            <person name="Alexander J.E."/>
            <person name="Rich S.A."/>
            <person name="Livny J."/>
            <person name="Vlamakis H."/>
            <person name="Clish C."/>
            <person name="Bullock K."/>
            <person name="Deik A."/>
            <person name="Scott J."/>
            <person name="Pierce K.A."/>
            <person name="Xavier R.J."/>
            <person name="Alm E.J."/>
        </authorList>
    </citation>
    <scope>NUCLEOTIDE SEQUENCE [LARGE SCALE GENOMIC DNA]</scope>
    <source>
        <strain evidence="2 3">BIOML-A9</strain>
    </source>
</reference>
<keyword evidence="1" id="KW-0472">Membrane</keyword>
<feature type="transmembrane region" description="Helical" evidence="1">
    <location>
        <begin position="357"/>
        <end position="379"/>
    </location>
</feature>
<dbReference type="Proteomes" id="UP000461276">
    <property type="component" value="Unassembled WGS sequence"/>
</dbReference>
<feature type="transmembrane region" description="Helical" evidence="1">
    <location>
        <begin position="180"/>
        <end position="195"/>
    </location>
</feature>
<feature type="transmembrane region" description="Helical" evidence="1">
    <location>
        <begin position="102"/>
        <end position="122"/>
    </location>
</feature>
<feature type="transmembrane region" description="Helical" evidence="1">
    <location>
        <begin position="400"/>
        <end position="428"/>
    </location>
</feature>
<name>A0A7K0GS14_PARDI</name>
<proteinExistence type="predicted"/>
<feature type="transmembrane region" description="Helical" evidence="1">
    <location>
        <begin position="6"/>
        <end position="22"/>
    </location>
</feature>
<feature type="transmembrane region" description="Helical" evidence="1">
    <location>
        <begin position="156"/>
        <end position="175"/>
    </location>
</feature>
<evidence type="ECO:0000313" key="3">
    <source>
        <dbReference type="Proteomes" id="UP000461276"/>
    </source>
</evidence>
<feature type="transmembrane region" description="Helical" evidence="1">
    <location>
        <begin position="201"/>
        <end position="217"/>
    </location>
</feature>
<accession>A0A7K0GS14</accession>
<evidence type="ECO:0000313" key="2">
    <source>
        <dbReference type="EMBL" id="MRY92586.1"/>
    </source>
</evidence>
<organism evidence="2 3">
    <name type="scientific">Parabacteroides distasonis</name>
    <dbReference type="NCBI Taxonomy" id="823"/>
    <lineage>
        <taxon>Bacteria</taxon>
        <taxon>Pseudomonadati</taxon>
        <taxon>Bacteroidota</taxon>
        <taxon>Bacteroidia</taxon>
        <taxon>Bacteroidales</taxon>
        <taxon>Tannerellaceae</taxon>
        <taxon>Parabacteroides</taxon>
    </lineage>
</organism>
<protein>
    <submittedName>
        <fullName evidence="2">Oligosaccharide repeat unit polymerase</fullName>
    </submittedName>
</protein>
<keyword evidence="1" id="KW-1133">Transmembrane helix</keyword>
<dbReference type="AlphaFoldDB" id="A0A7K0GS14"/>
<keyword evidence="1" id="KW-0812">Transmembrane</keyword>
<dbReference type="NCBIfam" id="TIGR04370">
    <property type="entry name" value="glyco_rpt_poly"/>
    <property type="match status" value="1"/>
</dbReference>
<feature type="transmembrane region" description="Helical" evidence="1">
    <location>
        <begin position="229"/>
        <end position="248"/>
    </location>
</feature>
<comment type="caution">
    <text evidence="2">The sequence shown here is derived from an EMBL/GenBank/DDBJ whole genome shotgun (WGS) entry which is preliminary data.</text>
</comment>
<gene>
    <name evidence="2" type="ORF">GKD67_04915</name>
</gene>
<dbReference type="EMBL" id="WKMY01000002">
    <property type="protein sequence ID" value="MRY92586.1"/>
    <property type="molecule type" value="Genomic_DNA"/>
</dbReference>
<evidence type="ECO:0000256" key="1">
    <source>
        <dbReference type="SAM" id="Phobius"/>
    </source>
</evidence>
<sequence length="436" mass="50689">MLTVFILLVSLITIYIIKIQNIDRPSKRILYLYSLYWFISLFLSTLGLYDYKVPKFETLFCLCISCWALIGGFLLIKCPVKSVDLKQSGIQLSIRGFFKNKLFVGVLVVLTCYSLYLLYKFYTFMALGDLYQIRNLYFESGDLNIYGALFPNMNYWILKPFSFLCAGLFGFGVLYYRSKLLLLIFVMLFSLSSLGGGRLDYFRYLVIPLLLFGYCFYPKRFKVTLKKGFLILVMAAAMFFLLTIIGAGRRGYMEFDKESLDVGVEMTTENLMSYSYGPIVAFDYALNNNYLDKLGGYSYGTLTFNAFNGLLDIAFRMIGISYGTNFSDFVILKQDTWITLSRQNFDKNWNALFSWNFYFYLDFGIVGMIVLPFLFGFLIRKSIYWFYRYQNVSSMMLLSILFLSLILSVLDFNLSSIPIGILMIYLYMKSHNCKLK</sequence>
<feature type="transmembrane region" description="Helical" evidence="1">
    <location>
        <begin position="29"/>
        <end position="49"/>
    </location>
</feature>